<dbReference type="AlphaFoldDB" id="A0A9N8DBX9"/>
<keyword evidence="10 23" id="KW-0378">Hydrolase</keyword>
<evidence type="ECO:0000256" key="4">
    <source>
        <dbReference type="ARBA" id="ARBA00014611"/>
    </source>
</evidence>
<dbReference type="PANTHER" id="PTHR24006">
    <property type="entry name" value="UBIQUITIN CARBOXYL-TERMINAL HYDROLASE"/>
    <property type="match status" value="1"/>
</dbReference>
<dbReference type="Pfam" id="PF02148">
    <property type="entry name" value="zf-UBP"/>
    <property type="match status" value="1"/>
</dbReference>
<evidence type="ECO:0000256" key="14">
    <source>
        <dbReference type="ARBA" id="ARBA00029889"/>
    </source>
</evidence>
<dbReference type="InterPro" id="IPR038765">
    <property type="entry name" value="Papain-like_cys_pep_sf"/>
</dbReference>
<dbReference type="GO" id="GO:0005634">
    <property type="term" value="C:nucleus"/>
    <property type="evidence" value="ECO:0007669"/>
    <property type="project" value="TreeGrafter"/>
</dbReference>
<dbReference type="Pfam" id="PF00627">
    <property type="entry name" value="UBA"/>
    <property type="match status" value="1"/>
</dbReference>
<dbReference type="SUPFAM" id="SSF54001">
    <property type="entry name" value="Cysteine proteinases"/>
    <property type="match status" value="1"/>
</dbReference>
<dbReference type="InterPro" id="IPR041432">
    <property type="entry name" value="UBP13_Znf-UBP_var"/>
</dbReference>
<feature type="active site" description="Proton acceptor" evidence="16">
    <location>
        <position position="839"/>
    </location>
</feature>
<keyword evidence="6 17" id="KW-0479">Metal-binding</keyword>
<dbReference type="CDD" id="cd14296">
    <property type="entry name" value="UBA1_scUBP14_like"/>
    <property type="match status" value="1"/>
</dbReference>
<evidence type="ECO:0000256" key="16">
    <source>
        <dbReference type="PIRSR" id="PIRSR016308-1"/>
    </source>
</evidence>
<protein>
    <recommendedName>
        <fullName evidence="4">Ubiquitin carboxyl-terminal hydrolase 14</fullName>
        <ecNumber evidence="3">3.4.19.12</ecNumber>
    </recommendedName>
    <alternativeName>
        <fullName evidence="13">Deubiquitinating enzyme 14</fullName>
    </alternativeName>
    <alternativeName>
        <fullName evidence="14">Ubiquitin thioesterase 14</fullName>
    </alternativeName>
    <alternativeName>
        <fullName evidence="15">Ubiquitin-specific-processing protease 14</fullName>
    </alternativeName>
</protein>
<sequence length="885" mass="96248">MDSINRLASKCRPAVVSDQVLNSECAFTFHSPFTSSKGIVVNLETYVGTMEELAFAPNQKEEGLFVRIVKKRIPKEENGDNDDKMETTTAAAEAPTKLGIGVEGGFAAEDDKFEIVTTYSVVVMTSGNPSPSIETEQPYNDDTKASFSEAVVKLVDSVILHAGMTTQQDVKAWQLDTDEQILPSKYYADLPFVDNAVMIDPNPSSWACEKTGATDNLWLNLSDGYIGGGRKNWDGSGGSNGALDHFEETGSKYPLVVKLGTITADLNSADCYSYAKDEDGPVKIPNLAELLEKRGIKVASMQKTVKSTAELEVELNYNYDFNAITSAGTTLEPASGPGLQGLQNLGNSCYMNSILQMLLSVPELANRYGTKPNANVAEHPLLNSVKPKEAPTNLLAQTTKIGCALTSGVFAKPIIEEEKEKDAKEEEQKDNADTTTDPKYRLAPRMFKHLIGKDHVEFRTGQQQDAAQFLQYMLEQVDRAELKASKEPYFASKSETMHVSSHLFSFKTTDRLVCSGDGGVKYKGSSGAETVWSLPIPMDKAQVREGDAAATAPEVKRMKTDEEGAKDPPKPVPTVDFQALLDQWAAETNVDGIRWPHLQNAVHKAAQTTRFDNFPPYLILQIQRYQMGPDWQPMKLEVKLDIPQKIDLNNLRSKGPQDGETIIPEEEEAPAAAPNASSEINEGALCQLMDMGFSMNGCKRALTAVGGSDVEAAMNWVFEHNMDENFNDPLPEPSAAAPAPSGGGDSGVDEGVVMSLVESLGCFTPDQVRAALKETKGAADRAADWLFSHMDDLDGAIAALNSKAAGAAAAPKLPLEDGNAEYAMIGTVSHIGKNTGSGHYVAHMKRGDKWVIFNDEKVAYCEAPPLEHAYMYLFARNDATTNPNY</sequence>
<dbReference type="Pfam" id="PF17807">
    <property type="entry name" value="zf-UBP_var"/>
    <property type="match status" value="1"/>
</dbReference>
<dbReference type="GO" id="GO:0016579">
    <property type="term" value="P:protein deubiquitination"/>
    <property type="evidence" value="ECO:0007669"/>
    <property type="project" value="InterPro"/>
</dbReference>
<evidence type="ECO:0000256" key="13">
    <source>
        <dbReference type="ARBA" id="ARBA00029877"/>
    </source>
</evidence>
<dbReference type="PROSITE" id="PS50235">
    <property type="entry name" value="USP_3"/>
    <property type="match status" value="1"/>
</dbReference>
<dbReference type="SUPFAM" id="SSF57850">
    <property type="entry name" value="RING/U-box"/>
    <property type="match status" value="1"/>
</dbReference>
<dbReference type="SUPFAM" id="SSF46934">
    <property type="entry name" value="UBA-like"/>
    <property type="match status" value="1"/>
</dbReference>
<evidence type="ECO:0000256" key="8">
    <source>
        <dbReference type="ARBA" id="ARBA00022771"/>
    </source>
</evidence>
<evidence type="ECO:0000256" key="17">
    <source>
        <dbReference type="PIRSR" id="PIRSR016308-3"/>
    </source>
</evidence>
<evidence type="ECO:0000256" key="9">
    <source>
        <dbReference type="ARBA" id="ARBA00022786"/>
    </source>
</evidence>
<dbReference type="Gene3D" id="3.90.70.10">
    <property type="entry name" value="Cysteine proteinases"/>
    <property type="match status" value="1"/>
</dbReference>
<feature type="region of interest" description="Disordered" evidence="19">
    <location>
        <begin position="725"/>
        <end position="748"/>
    </location>
</feature>
<evidence type="ECO:0000256" key="11">
    <source>
        <dbReference type="ARBA" id="ARBA00022807"/>
    </source>
</evidence>
<dbReference type="EMBL" id="CAICTM010000050">
    <property type="protein sequence ID" value="CAB9498975.1"/>
    <property type="molecule type" value="Genomic_DNA"/>
</dbReference>
<feature type="region of interest" description="Disordered" evidence="19">
    <location>
        <begin position="549"/>
        <end position="572"/>
    </location>
</feature>
<name>A0A9N8DBX9_9STRA</name>
<dbReference type="GO" id="GO:0008270">
    <property type="term" value="F:zinc ion binding"/>
    <property type="evidence" value="ECO:0007669"/>
    <property type="project" value="UniProtKB-KW"/>
</dbReference>
<dbReference type="InterPro" id="IPR013083">
    <property type="entry name" value="Znf_RING/FYVE/PHD"/>
</dbReference>
<dbReference type="InterPro" id="IPR001394">
    <property type="entry name" value="Peptidase_C19_UCH"/>
</dbReference>
<keyword evidence="7" id="KW-0677">Repeat</keyword>
<dbReference type="GO" id="GO:0006508">
    <property type="term" value="P:proteolysis"/>
    <property type="evidence" value="ECO:0007669"/>
    <property type="project" value="UniProtKB-KW"/>
</dbReference>
<keyword evidence="8 18" id="KW-0863">Zinc-finger</keyword>
<dbReference type="Proteomes" id="UP001153069">
    <property type="component" value="Unassembled WGS sequence"/>
</dbReference>
<evidence type="ECO:0000256" key="6">
    <source>
        <dbReference type="ARBA" id="ARBA00022723"/>
    </source>
</evidence>
<evidence type="ECO:0000259" key="21">
    <source>
        <dbReference type="PROSITE" id="PS50235"/>
    </source>
</evidence>
<evidence type="ECO:0000256" key="12">
    <source>
        <dbReference type="ARBA" id="ARBA00022833"/>
    </source>
</evidence>
<dbReference type="InterPro" id="IPR001607">
    <property type="entry name" value="Znf_UBP"/>
</dbReference>
<dbReference type="SMART" id="SM00290">
    <property type="entry name" value="ZnF_UBP"/>
    <property type="match status" value="1"/>
</dbReference>
<evidence type="ECO:0000256" key="5">
    <source>
        <dbReference type="ARBA" id="ARBA00022670"/>
    </source>
</evidence>
<evidence type="ECO:0000259" key="22">
    <source>
        <dbReference type="PROSITE" id="PS50271"/>
    </source>
</evidence>
<keyword evidence="12 17" id="KW-0862">Zinc</keyword>
<dbReference type="SMART" id="SM00165">
    <property type="entry name" value="UBA"/>
    <property type="match status" value="2"/>
</dbReference>
<feature type="domain" description="UBP-type" evidence="22">
    <location>
        <begin position="183"/>
        <end position="298"/>
    </location>
</feature>
<dbReference type="InterPro" id="IPR015940">
    <property type="entry name" value="UBA"/>
</dbReference>
<feature type="domain" description="USP" evidence="21">
    <location>
        <begin position="340"/>
        <end position="877"/>
    </location>
</feature>
<comment type="similarity">
    <text evidence="2">Belongs to the peptidase C19 family.</text>
</comment>
<dbReference type="PROSITE" id="PS00972">
    <property type="entry name" value="USP_1"/>
    <property type="match status" value="1"/>
</dbReference>
<dbReference type="InterPro" id="IPR050164">
    <property type="entry name" value="Peptidase_C19"/>
</dbReference>
<feature type="domain" description="UBA" evidence="20">
    <location>
        <begin position="747"/>
        <end position="789"/>
    </location>
</feature>
<evidence type="ECO:0000256" key="7">
    <source>
        <dbReference type="ARBA" id="ARBA00022737"/>
    </source>
</evidence>
<evidence type="ECO:0000256" key="3">
    <source>
        <dbReference type="ARBA" id="ARBA00012759"/>
    </source>
</evidence>
<evidence type="ECO:0000256" key="2">
    <source>
        <dbReference type="ARBA" id="ARBA00009085"/>
    </source>
</evidence>
<keyword evidence="5" id="KW-0645">Protease</keyword>
<reference evidence="23" key="1">
    <citation type="submission" date="2020-06" db="EMBL/GenBank/DDBJ databases">
        <authorList>
            <consortium name="Plant Systems Biology data submission"/>
        </authorList>
    </citation>
    <scope>NUCLEOTIDE SEQUENCE</scope>
    <source>
        <strain evidence="23">D6</strain>
    </source>
</reference>
<dbReference type="InterPro" id="IPR028889">
    <property type="entry name" value="USP"/>
</dbReference>
<evidence type="ECO:0000313" key="24">
    <source>
        <dbReference type="Proteomes" id="UP001153069"/>
    </source>
</evidence>
<dbReference type="Pfam" id="PF00443">
    <property type="entry name" value="UCH"/>
    <property type="match status" value="1"/>
</dbReference>
<feature type="region of interest" description="Disordered" evidence="19">
    <location>
        <begin position="417"/>
        <end position="438"/>
    </location>
</feature>
<dbReference type="PROSITE" id="PS50271">
    <property type="entry name" value="ZF_UBP"/>
    <property type="match status" value="1"/>
</dbReference>
<evidence type="ECO:0000256" key="19">
    <source>
        <dbReference type="SAM" id="MobiDB-lite"/>
    </source>
</evidence>
<evidence type="ECO:0000256" key="15">
    <source>
        <dbReference type="ARBA" id="ARBA00032096"/>
    </source>
</evidence>
<dbReference type="InterPro" id="IPR018200">
    <property type="entry name" value="USP_CS"/>
</dbReference>
<dbReference type="Gene3D" id="1.10.8.10">
    <property type="entry name" value="DNA helicase RuvA subunit, C-terminal domain"/>
    <property type="match status" value="2"/>
</dbReference>
<evidence type="ECO:0000256" key="18">
    <source>
        <dbReference type="PROSITE-ProRule" id="PRU00502"/>
    </source>
</evidence>
<gene>
    <name evidence="23" type="ORF">SEMRO_50_G028940.1</name>
</gene>
<dbReference type="InterPro" id="IPR016652">
    <property type="entry name" value="Ubiquitinyl_hydrolase"/>
</dbReference>
<organism evidence="23 24">
    <name type="scientific">Seminavis robusta</name>
    <dbReference type="NCBI Taxonomy" id="568900"/>
    <lineage>
        <taxon>Eukaryota</taxon>
        <taxon>Sar</taxon>
        <taxon>Stramenopiles</taxon>
        <taxon>Ochrophyta</taxon>
        <taxon>Bacillariophyta</taxon>
        <taxon>Bacillariophyceae</taxon>
        <taxon>Bacillariophycidae</taxon>
        <taxon>Naviculales</taxon>
        <taxon>Naviculaceae</taxon>
        <taxon>Seminavis</taxon>
    </lineage>
</organism>
<keyword evidence="11" id="KW-0788">Thiol protease</keyword>
<dbReference type="Gene3D" id="3.30.40.10">
    <property type="entry name" value="Zinc/RING finger domain, C3HC4 (zinc finger)"/>
    <property type="match status" value="2"/>
</dbReference>
<dbReference type="GO" id="GO:0005829">
    <property type="term" value="C:cytosol"/>
    <property type="evidence" value="ECO:0007669"/>
    <property type="project" value="TreeGrafter"/>
</dbReference>
<dbReference type="PANTHER" id="PTHR24006:SF664">
    <property type="entry name" value="UBIQUITIN CARBOXYL-TERMINAL HYDROLASE"/>
    <property type="match status" value="1"/>
</dbReference>
<dbReference type="GO" id="GO:0004843">
    <property type="term" value="F:cysteine-type deubiquitinase activity"/>
    <property type="evidence" value="ECO:0007669"/>
    <property type="project" value="UniProtKB-EC"/>
</dbReference>
<dbReference type="EC" id="3.4.19.12" evidence="3"/>
<comment type="caution">
    <text evidence="23">The sequence shown here is derived from an EMBL/GenBank/DDBJ whole genome shotgun (WGS) entry which is preliminary data.</text>
</comment>
<feature type="active site" description="Nucleophile" evidence="16">
    <location>
        <position position="349"/>
    </location>
</feature>
<dbReference type="FunFam" id="1.10.8.10:FF:000086">
    <property type="entry name" value="Ubiquitin carboxyl-terminal hydrolase"/>
    <property type="match status" value="1"/>
</dbReference>
<dbReference type="PROSITE" id="PS50030">
    <property type="entry name" value="UBA"/>
    <property type="match status" value="2"/>
</dbReference>
<evidence type="ECO:0000256" key="1">
    <source>
        <dbReference type="ARBA" id="ARBA00000707"/>
    </source>
</evidence>
<keyword evidence="24" id="KW-1185">Reference proteome</keyword>
<dbReference type="InterPro" id="IPR009060">
    <property type="entry name" value="UBA-like_sf"/>
</dbReference>
<dbReference type="OrthoDB" id="361536at2759"/>
<keyword evidence="9" id="KW-0833">Ubl conjugation pathway</keyword>
<proteinExistence type="inferred from homology"/>
<accession>A0A9N8DBX9</accession>
<feature type="binding site" evidence="17">
    <location>
        <position position="208"/>
    </location>
    <ligand>
        <name>Zn(2+)</name>
        <dbReference type="ChEBI" id="CHEBI:29105"/>
    </ligand>
</feature>
<dbReference type="PIRSF" id="PIRSF016308">
    <property type="entry name" value="UBP"/>
    <property type="match status" value="1"/>
</dbReference>
<feature type="compositionally biased region" description="Basic and acidic residues" evidence="19">
    <location>
        <begin position="554"/>
        <end position="569"/>
    </location>
</feature>
<feature type="domain" description="UBA" evidence="20">
    <location>
        <begin position="679"/>
        <end position="720"/>
    </location>
</feature>
<evidence type="ECO:0000259" key="20">
    <source>
        <dbReference type="PROSITE" id="PS50030"/>
    </source>
</evidence>
<evidence type="ECO:0000313" key="23">
    <source>
        <dbReference type="EMBL" id="CAB9498975.1"/>
    </source>
</evidence>
<evidence type="ECO:0000256" key="10">
    <source>
        <dbReference type="ARBA" id="ARBA00022801"/>
    </source>
</evidence>
<comment type="catalytic activity">
    <reaction evidence="1">
        <text>Thiol-dependent hydrolysis of ester, thioester, amide, peptide and isopeptide bonds formed by the C-terminal Gly of ubiquitin (a 76-residue protein attached to proteins as an intracellular targeting signal).</text>
        <dbReference type="EC" id="3.4.19.12"/>
    </reaction>
</comment>